<dbReference type="InterPro" id="IPR002550">
    <property type="entry name" value="CNNM"/>
</dbReference>
<dbReference type="InterPro" id="IPR036318">
    <property type="entry name" value="FAD-bd_PCMH-like_sf"/>
</dbReference>
<dbReference type="SUPFAM" id="SSF54631">
    <property type="entry name" value="CBS-domain pair"/>
    <property type="match status" value="1"/>
</dbReference>
<dbReference type="InterPro" id="IPR000644">
    <property type="entry name" value="CBS_dom"/>
</dbReference>
<evidence type="ECO:0000256" key="10">
    <source>
        <dbReference type="SAM" id="Phobius"/>
    </source>
</evidence>
<keyword evidence="14" id="KW-1185">Reference proteome</keyword>
<dbReference type="PROSITE" id="PS51371">
    <property type="entry name" value="CBS"/>
    <property type="match status" value="2"/>
</dbReference>
<feature type="transmembrane region" description="Helical" evidence="10">
    <location>
        <begin position="155"/>
        <end position="175"/>
    </location>
</feature>
<dbReference type="InterPro" id="IPR016169">
    <property type="entry name" value="FAD-bd_PCMH_sub2"/>
</dbReference>
<dbReference type="InterPro" id="IPR051676">
    <property type="entry name" value="UPF0053_domain"/>
</dbReference>
<organism evidence="13 14">
    <name type="scientific">Deinococcus arboris</name>
    <dbReference type="NCBI Taxonomy" id="2682977"/>
    <lineage>
        <taxon>Bacteria</taxon>
        <taxon>Thermotogati</taxon>
        <taxon>Deinococcota</taxon>
        <taxon>Deinococci</taxon>
        <taxon>Deinococcales</taxon>
        <taxon>Deinococcaceae</taxon>
        <taxon>Deinococcus</taxon>
    </lineage>
</organism>
<evidence type="ECO:0000256" key="6">
    <source>
        <dbReference type="ARBA" id="ARBA00023122"/>
    </source>
</evidence>
<reference evidence="13 14" key="1">
    <citation type="submission" date="2019-12" db="EMBL/GenBank/DDBJ databases">
        <title>Deinococcus sp. HMF7620 Genome sequencing and assembly.</title>
        <authorList>
            <person name="Kang H."/>
            <person name="Kim H."/>
            <person name="Joh K."/>
        </authorList>
    </citation>
    <scope>NUCLEOTIDE SEQUENCE [LARGE SCALE GENOMIC DNA]</scope>
    <source>
        <strain evidence="13 14">HMF7620</strain>
    </source>
</reference>
<evidence type="ECO:0000259" key="11">
    <source>
        <dbReference type="PROSITE" id="PS51371"/>
    </source>
</evidence>
<dbReference type="GO" id="GO:0050660">
    <property type="term" value="F:flavin adenine dinucleotide binding"/>
    <property type="evidence" value="ECO:0007669"/>
    <property type="project" value="InterPro"/>
</dbReference>
<evidence type="ECO:0000259" key="12">
    <source>
        <dbReference type="PROSITE" id="PS51846"/>
    </source>
</evidence>
<dbReference type="Pfam" id="PF01595">
    <property type="entry name" value="CNNM"/>
    <property type="match status" value="1"/>
</dbReference>
<dbReference type="CDD" id="cd04590">
    <property type="entry name" value="CBS_pair_CorC_HlyC_assoc"/>
    <property type="match status" value="1"/>
</dbReference>
<dbReference type="EMBL" id="WQLB01000045">
    <property type="protein sequence ID" value="MVN89170.1"/>
    <property type="molecule type" value="Genomic_DNA"/>
</dbReference>
<feature type="transmembrane region" description="Helical" evidence="10">
    <location>
        <begin position="105"/>
        <end position="126"/>
    </location>
</feature>
<dbReference type="SMART" id="SM01091">
    <property type="entry name" value="CorC_HlyC"/>
    <property type="match status" value="1"/>
</dbReference>
<keyword evidence="4" id="KW-0677">Repeat</keyword>
<dbReference type="SMART" id="SM00116">
    <property type="entry name" value="CBS"/>
    <property type="match status" value="1"/>
</dbReference>
<dbReference type="PANTHER" id="PTHR43099">
    <property type="entry name" value="UPF0053 PROTEIN YRKA"/>
    <property type="match status" value="1"/>
</dbReference>
<keyword evidence="3 9" id="KW-0812">Transmembrane</keyword>
<feature type="domain" description="CBS" evidence="11">
    <location>
        <begin position="292"/>
        <end position="350"/>
    </location>
</feature>
<protein>
    <submittedName>
        <fullName evidence="13">DUF21 domain-containing protein</fullName>
    </submittedName>
</protein>
<dbReference type="Gene3D" id="3.10.580.10">
    <property type="entry name" value="CBS-domain"/>
    <property type="match status" value="1"/>
</dbReference>
<gene>
    <name evidence="13" type="ORF">GO986_20755</name>
</gene>
<proteinExistence type="predicted"/>
<dbReference type="InterPro" id="IPR046342">
    <property type="entry name" value="CBS_dom_sf"/>
</dbReference>
<feature type="transmembrane region" description="Helical" evidence="10">
    <location>
        <begin position="66"/>
        <end position="85"/>
    </location>
</feature>
<dbReference type="Gene3D" id="3.30.465.10">
    <property type="match status" value="1"/>
</dbReference>
<dbReference type="AlphaFoldDB" id="A0A7C9I1K8"/>
<keyword evidence="7 9" id="KW-0472">Membrane</keyword>
<comment type="caution">
    <text evidence="13">The sequence shown here is derived from an EMBL/GenBank/DDBJ whole genome shotgun (WGS) entry which is preliminary data.</text>
</comment>
<dbReference type="PANTHER" id="PTHR43099:SF5">
    <property type="entry name" value="HLYC_CORC FAMILY TRANSPORTER"/>
    <property type="match status" value="1"/>
</dbReference>
<sequence length="435" mass="46205">MAAIMGVLTPVLVILTLVVLNGLFVAAEFALVASKRTRLSTLAASGNGAARWLLGIFDRPNGKDGYIAIAQLVITLASIGLGMYGEPAIAKWLYDPFEQIGLSYAAAHTVGFVVALSFITFLHVVFGEMIPKALALQGPEAVSVRVNPVMRVFGVLFRPMVAVLSALALGLMRLLKVKEPGEEASLYTSKELAIVTGEVAASGQLNAVQTQLIQNVLELDTRTAEQLMTSRRHLEAVSVTTRLQDLVEKVAVSPRSRYVVFEGTLDQVVGVLHIKDVMRAQVQGQTATAGALARPLPSVTASAVAEDLLALFKRDHVHAALVVDEFGGTLGFVTMDDLLSEVLAVQEHDADWISVQADGSLLLNGGVTLAELAAHHQFPWEQRDVTTIAGLVLAVYGTVPPVGASVSVQGRTLTVKAVQGLQVTRVQLAPQSPTA</sequence>
<evidence type="ECO:0000256" key="9">
    <source>
        <dbReference type="PROSITE-ProRule" id="PRU01193"/>
    </source>
</evidence>
<evidence type="ECO:0000256" key="1">
    <source>
        <dbReference type="ARBA" id="ARBA00004651"/>
    </source>
</evidence>
<evidence type="ECO:0000256" key="3">
    <source>
        <dbReference type="ARBA" id="ARBA00022692"/>
    </source>
</evidence>
<keyword evidence="6 8" id="KW-0129">CBS domain</keyword>
<feature type="domain" description="CNNM transmembrane" evidence="12">
    <location>
        <begin position="3"/>
        <end position="209"/>
    </location>
</feature>
<evidence type="ECO:0000256" key="4">
    <source>
        <dbReference type="ARBA" id="ARBA00022737"/>
    </source>
</evidence>
<dbReference type="Pfam" id="PF03471">
    <property type="entry name" value="CorC_HlyC"/>
    <property type="match status" value="1"/>
</dbReference>
<comment type="subcellular location">
    <subcellularLocation>
        <location evidence="1">Cell membrane</location>
        <topology evidence="1">Multi-pass membrane protein</topology>
    </subcellularLocation>
</comment>
<dbReference type="Proteomes" id="UP000483286">
    <property type="component" value="Unassembled WGS sequence"/>
</dbReference>
<dbReference type="Pfam" id="PF00571">
    <property type="entry name" value="CBS"/>
    <property type="match status" value="1"/>
</dbReference>
<dbReference type="GO" id="GO:0005886">
    <property type="term" value="C:plasma membrane"/>
    <property type="evidence" value="ECO:0007669"/>
    <property type="project" value="UniProtKB-SubCell"/>
</dbReference>
<dbReference type="InterPro" id="IPR044751">
    <property type="entry name" value="Ion_transp-like_CBS"/>
</dbReference>
<dbReference type="InterPro" id="IPR005170">
    <property type="entry name" value="Transptr-assoc_dom"/>
</dbReference>
<evidence type="ECO:0000256" key="5">
    <source>
        <dbReference type="ARBA" id="ARBA00022989"/>
    </source>
</evidence>
<evidence type="ECO:0000313" key="14">
    <source>
        <dbReference type="Proteomes" id="UP000483286"/>
    </source>
</evidence>
<evidence type="ECO:0000313" key="13">
    <source>
        <dbReference type="EMBL" id="MVN89170.1"/>
    </source>
</evidence>
<evidence type="ECO:0000256" key="2">
    <source>
        <dbReference type="ARBA" id="ARBA00022475"/>
    </source>
</evidence>
<keyword evidence="5 9" id="KW-1133">Transmembrane helix</keyword>
<accession>A0A7C9I1K8</accession>
<keyword evidence="2" id="KW-1003">Cell membrane</keyword>
<dbReference type="SUPFAM" id="SSF56176">
    <property type="entry name" value="FAD-binding/transporter-associated domain-like"/>
    <property type="match status" value="1"/>
</dbReference>
<feature type="domain" description="CBS" evidence="11">
    <location>
        <begin position="228"/>
        <end position="288"/>
    </location>
</feature>
<dbReference type="PROSITE" id="PS51846">
    <property type="entry name" value="CNNM"/>
    <property type="match status" value="1"/>
</dbReference>
<evidence type="ECO:0000256" key="8">
    <source>
        <dbReference type="PROSITE-ProRule" id="PRU00703"/>
    </source>
</evidence>
<evidence type="ECO:0000256" key="7">
    <source>
        <dbReference type="ARBA" id="ARBA00023136"/>
    </source>
</evidence>
<feature type="transmembrane region" description="Helical" evidence="10">
    <location>
        <begin position="12"/>
        <end position="33"/>
    </location>
</feature>
<name>A0A7C9I1K8_9DEIO</name>